<dbReference type="RefSeq" id="WP_277359729.1">
    <property type="nucleotide sequence ID" value="NZ_JAROKN010000080.1"/>
</dbReference>
<protein>
    <submittedName>
        <fullName evidence="3">Phage major capsid protein</fullName>
    </submittedName>
</protein>
<dbReference type="NCBIfam" id="TIGR01554">
    <property type="entry name" value="major_cap_HK97"/>
    <property type="match status" value="1"/>
</dbReference>
<evidence type="ECO:0000256" key="1">
    <source>
        <dbReference type="ARBA" id="ARBA00004328"/>
    </source>
</evidence>
<proteinExistence type="predicted"/>
<evidence type="ECO:0000259" key="2">
    <source>
        <dbReference type="Pfam" id="PF05065"/>
    </source>
</evidence>
<reference evidence="3 4" key="1">
    <citation type="journal article" date="2023" name="Int. J. Syst. Evol. Microbiol.">
        <title>Arthrobacter vasquezii sp. nov., isolated from a soil sample from Union Glacier, Antarctica.</title>
        <authorList>
            <person name="Valenzuela-Ibaceta F."/>
            <person name="Carrasco V."/>
            <person name="Lagos-Moraga S."/>
            <person name="Dietz-Vargas C."/>
            <person name="Navarro C.A."/>
            <person name="Perez-Donoso J.M."/>
        </authorList>
    </citation>
    <scope>NUCLEOTIDE SEQUENCE [LARGE SCALE GENOMIC DNA]</scope>
    <source>
        <strain evidence="3 4">EH-1B-1</strain>
    </source>
</reference>
<dbReference type="SUPFAM" id="SSF56563">
    <property type="entry name" value="Major capsid protein gp5"/>
    <property type="match status" value="1"/>
</dbReference>
<dbReference type="EMBL" id="JAROKN010000080">
    <property type="protein sequence ID" value="MDF9279419.1"/>
    <property type="molecule type" value="Genomic_DNA"/>
</dbReference>
<dbReference type="Gene3D" id="3.30.2400.10">
    <property type="entry name" value="Major capsid protein gp5"/>
    <property type="match status" value="1"/>
</dbReference>
<dbReference type="Pfam" id="PF05065">
    <property type="entry name" value="Phage_capsid"/>
    <property type="match status" value="1"/>
</dbReference>
<evidence type="ECO:0000313" key="4">
    <source>
        <dbReference type="Proteomes" id="UP001220456"/>
    </source>
</evidence>
<comment type="subcellular location">
    <subcellularLocation>
        <location evidence="1">Virion</location>
    </subcellularLocation>
</comment>
<feature type="domain" description="Phage capsid-like C-terminal" evidence="2">
    <location>
        <begin position="11"/>
        <end position="276"/>
    </location>
</feature>
<dbReference type="InterPro" id="IPR054612">
    <property type="entry name" value="Phage_capsid-like_C"/>
</dbReference>
<keyword evidence="4" id="KW-1185">Reference proteome</keyword>
<comment type="caution">
    <text evidence="3">The sequence shown here is derived from an EMBL/GenBank/DDBJ whole genome shotgun (WGS) entry which is preliminary data.</text>
</comment>
<evidence type="ECO:0000313" key="3">
    <source>
        <dbReference type="EMBL" id="MDF9279419.1"/>
    </source>
</evidence>
<organism evidence="3 4">
    <name type="scientific">Arthrobacter vasquezii</name>
    <dbReference type="NCBI Taxonomy" id="2977629"/>
    <lineage>
        <taxon>Bacteria</taxon>
        <taxon>Bacillati</taxon>
        <taxon>Actinomycetota</taxon>
        <taxon>Actinomycetes</taxon>
        <taxon>Micrococcales</taxon>
        <taxon>Micrococcaceae</taxon>
        <taxon>Arthrobacter</taxon>
    </lineage>
</organism>
<dbReference type="Proteomes" id="UP001220456">
    <property type="component" value="Unassembled WGS sequence"/>
</dbReference>
<dbReference type="Gene3D" id="3.30.2320.10">
    <property type="entry name" value="hypothetical protein PF0899 domain"/>
    <property type="match status" value="1"/>
</dbReference>
<sequence length="280" mass="29805">MALDAANSPELIQETVHTMLIQPLQETSQFLAAGPRIIPTAGPVRLPKITSGAVPEWYGPNELIADDDVLFDEVTLMPSTMKSLKTMTKFSNELARQSVVALESALRERLVSDVAKAVDAHLFGATGDGITTPRGLFAYEGVQNLAVTADLTLDNLMDAQGLALGANSNLGTSKWVLTSAEFISLRKLKDTDGRYLLQPDPTQAGTYVLFGIPVIIKNGIAGSALVDFGQIAVATDVAPAVTVLDQTFGDFDQQAIRVVYRVDAAPLNPEAIVTLTVPAV</sequence>
<name>A0ABT6D3N0_9MICC</name>
<dbReference type="InterPro" id="IPR024455">
    <property type="entry name" value="Phage_capsid"/>
</dbReference>
<accession>A0ABT6D3N0</accession>
<gene>
    <name evidence="3" type="ORF">P4U43_16640</name>
</gene>